<evidence type="ECO:0000313" key="1">
    <source>
        <dbReference type="EMBL" id="CAD9314198.1"/>
    </source>
</evidence>
<protein>
    <recommendedName>
        <fullName evidence="2">SGNH domain-containing protein</fullName>
    </recommendedName>
</protein>
<reference evidence="1" key="1">
    <citation type="submission" date="2021-01" db="EMBL/GenBank/DDBJ databases">
        <authorList>
            <person name="Corre E."/>
            <person name="Pelletier E."/>
            <person name="Niang G."/>
            <person name="Scheremetjew M."/>
            <person name="Finn R."/>
            <person name="Kale V."/>
            <person name="Holt S."/>
            <person name="Cochrane G."/>
            <person name="Meng A."/>
            <person name="Brown T."/>
            <person name="Cohen L."/>
        </authorList>
    </citation>
    <scope>NUCLEOTIDE SEQUENCE</scope>
    <source>
        <strain evidence="1">Pop2</strain>
    </source>
</reference>
<gene>
    <name evidence="1" type="ORF">DBRI1063_LOCUS604</name>
</gene>
<sequence>MSKLKKSLAAGAALLVFMGLCLPYASISRSLRELSENVDDKLTNEEKYNIEEVIAESQEEASRHHAFMNNLFDMEGAVNDPLIDPLAICMPSSCPFNSQHVHPISCKQKFIDNNFDSGLPALRDPESFIPKLLHFFHGRRVTLVGDSISGQWFQMLSCRLGMDIKWYEAKDLPQQYVDNRHNAPRNLLKYGIAHYATQDEDDNKRDTSCQELRTTFQYYRLDKFDDDMVPMEEIFDFITDSSDIVVFNIGAHYRGALPLLDVHLAKLLKLCGQLNNNDNSNHCFFRETLPAHFQFSDFPCGEYVLESEEETKCGPIKGDNIYNQNVHFYAKKEGVPVVKASMLQEGWRWHFNEPLDCRHYCMDNEVFDLLHESLLEAAKEI</sequence>
<dbReference type="AlphaFoldDB" id="A0A6U3NP54"/>
<proteinExistence type="predicted"/>
<accession>A0A6U3NP54</accession>
<organism evidence="1">
    <name type="scientific">Ditylum brightwellii</name>
    <dbReference type="NCBI Taxonomy" id="49249"/>
    <lineage>
        <taxon>Eukaryota</taxon>
        <taxon>Sar</taxon>
        <taxon>Stramenopiles</taxon>
        <taxon>Ochrophyta</taxon>
        <taxon>Bacillariophyta</taxon>
        <taxon>Mediophyceae</taxon>
        <taxon>Lithodesmiophycidae</taxon>
        <taxon>Lithodesmiales</taxon>
        <taxon>Lithodesmiaceae</taxon>
        <taxon>Ditylum</taxon>
    </lineage>
</organism>
<name>A0A6U3NP54_9STRA</name>
<evidence type="ECO:0008006" key="2">
    <source>
        <dbReference type="Google" id="ProtNLM"/>
    </source>
</evidence>
<dbReference type="EMBL" id="HBGN01000940">
    <property type="protein sequence ID" value="CAD9314198.1"/>
    <property type="molecule type" value="Transcribed_RNA"/>
</dbReference>